<organism evidence="1 2">
    <name type="scientific">Anabaenopsis circularis NIES-21</name>
    <dbReference type="NCBI Taxonomy" id="1085406"/>
    <lineage>
        <taxon>Bacteria</taxon>
        <taxon>Bacillati</taxon>
        <taxon>Cyanobacteriota</taxon>
        <taxon>Cyanophyceae</taxon>
        <taxon>Nostocales</taxon>
        <taxon>Nodulariaceae</taxon>
        <taxon>Anabaenopsis</taxon>
    </lineage>
</organism>
<reference evidence="1 2" key="1">
    <citation type="submission" date="2017-06" db="EMBL/GenBank/DDBJ databases">
        <title>Genome sequencing of cyanobaciteial culture collection at National Institute for Environmental Studies (NIES).</title>
        <authorList>
            <person name="Hirose Y."/>
            <person name="Shimura Y."/>
            <person name="Fujisawa T."/>
            <person name="Nakamura Y."/>
            <person name="Kawachi M."/>
        </authorList>
    </citation>
    <scope>NUCLEOTIDE SEQUENCE [LARGE SCALE GENOMIC DNA]</scope>
    <source>
        <strain evidence="1 2">NIES-21</strain>
    </source>
</reference>
<sequence length="94" mass="9101">MNYQDSALNSVGSELFIDSENFLQDLADTDAMNLQGGYGPGIEKLLEFGINVYALNNIVSIAKTFSGAAGGVLGNGGAGGAGGAGAGGAGAGGD</sequence>
<evidence type="ECO:0000313" key="1">
    <source>
        <dbReference type="EMBL" id="BAY16752.1"/>
    </source>
</evidence>
<proteinExistence type="predicted"/>
<dbReference type="Proteomes" id="UP000218287">
    <property type="component" value="Chromosome"/>
</dbReference>
<dbReference type="AlphaFoldDB" id="A0A1Z4GGZ0"/>
<keyword evidence="2" id="KW-1185">Reference proteome</keyword>
<gene>
    <name evidence="1" type="ORF">NIES21_25840</name>
</gene>
<protein>
    <submittedName>
        <fullName evidence="1">Uncharacterized protein</fullName>
    </submittedName>
</protein>
<dbReference type="EMBL" id="AP018174">
    <property type="protein sequence ID" value="BAY16752.1"/>
    <property type="molecule type" value="Genomic_DNA"/>
</dbReference>
<name>A0A1Z4GGZ0_9CYAN</name>
<evidence type="ECO:0000313" key="2">
    <source>
        <dbReference type="Proteomes" id="UP000218287"/>
    </source>
</evidence>
<accession>A0A1Z4GGZ0</accession>